<dbReference type="AlphaFoldDB" id="A0A0N0V5A5"/>
<dbReference type="Proteomes" id="UP000037904">
    <property type="component" value="Unassembled WGS sequence"/>
</dbReference>
<evidence type="ECO:0000313" key="1">
    <source>
        <dbReference type="EMBL" id="KPA37111.1"/>
    </source>
</evidence>
<accession>A0A0N0V5A5</accession>
<dbReference type="EMBL" id="JXCE01000474">
    <property type="protein sequence ID" value="KPA37111.1"/>
    <property type="molecule type" value="Genomic_DNA"/>
</dbReference>
<evidence type="ECO:0000313" key="2">
    <source>
        <dbReference type="Proteomes" id="UP000037904"/>
    </source>
</evidence>
<comment type="caution">
    <text evidence="1">The sequence shown here is derived from an EMBL/GenBank/DDBJ whole genome shotgun (WGS) entry which is preliminary data.</text>
</comment>
<organism evidence="1 2">
    <name type="scientific">Fusarium langsethiae</name>
    <dbReference type="NCBI Taxonomy" id="179993"/>
    <lineage>
        <taxon>Eukaryota</taxon>
        <taxon>Fungi</taxon>
        <taxon>Dikarya</taxon>
        <taxon>Ascomycota</taxon>
        <taxon>Pezizomycotina</taxon>
        <taxon>Sordariomycetes</taxon>
        <taxon>Hypocreomycetidae</taxon>
        <taxon>Hypocreales</taxon>
        <taxon>Nectriaceae</taxon>
        <taxon>Fusarium</taxon>
    </lineage>
</organism>
<protein>
    <submittedName>
        <fullName evidence="1">Uncharacterized protein</fullName>
    </submittedName>
</protein>
<gene>
    <name evidence="1" type="ORF">FLAG1_10086</name>
</gene>
<keyword evidence="2" id="KW-1185">Reference proteome</keyword>
<sequence>MSAEDSDTLCESQFLEAARQCGFIIHDRLDKNTQVNHPTSRQLAIFNSALAKLGVSAEGLYRKDKTTYELQKYSESNT</sequence>
<reference evidence="1 2" key="1">
    <citation type="submission" date="2015-04" db="EMBL/GenBank/DDBJ databases">
        <title>The draft genome sequence of Fusarium langsethiae, a T-2/HT-2 mycotoxin producer.</title>
        <authorList>
            <person name="Lysoe E."/>
            <person name="Divon H.H."/>
            <person name="Terzi V."/>
            <person name="Orru L."/>
            <person name="Lamontanara A."/>
            <person name="Kolseth A.-K."/>
            <person name="Frandsen R.J."/>
            <person name="Nielsen K."/>
            <person name="Thrane U."/>
        </authorList>
    </citation>
    <scope>NUCLEOTIDE SEQUENCE [LARGE SCALE GENOMIC DNA]</scope>
    <source>
        <strain evidence="1 2">Fl201059</strain>
    </source>
</reference>
<name>A0A0N0V5A5_FUSLA</name>
<proteinExistence type="predicted"/>